<proteinExistence type="predicted"/>
<organism evidence="2 3">
    <name type="scientific">Actinocrispum wychmicini</name>
    <dbReference type="NCBI Taxonomy" id="1213861"/>
    <lineage>
        <taxon>Bacteria</taxon>
        <taxon>Bacillati</taxon>
        <taxon>Actinomycetota</taxon>
        <taxon>Actinomycetes</taxon>
        <taxon>Pseudonocardiales</taxon>
        <taxon>Pseudonocardiaceae</taxon>
        <taxon>Actinocrispum</taxon>
    </lineage>
</organism>
<evidence type="ECO:0000256" key="1">
    <source>
        <dbReference type="SAM" id="Phobius"/>
    </source>
</evidence>
<name>A0A4R2K3B9_9PSEU</name>
<dbReference type="AlphaFoldDB" id="A0A4R2K3B9"/>
<dbReference type="Proteomes" id="UP000295680">
    <property type="component" value="Unassembled WGS sequence"/>
</dbReference>
<feature type="transmembrane region" description="Helical" evidence="1">
    <location>
        <begin position="277"/>
        <end position="308"/>
    </location>
</feature>
<feature type="transmembrane region" description="Helical" evidence="1">
    <location>
        <begin position="70"/>
        <end position="92"/>
    </location>
</feature>
<evidence type="ECO:0008006" key="4">
    <source>
        <dbReference type="Google" id="ProtNLM"/>
    </source>
</evidence>
<feature type="transmembrane region" description="Helical" evidence="1">
    <location>
        <begin position="208"/>
        <end position="227"/>
    </location>
</feature>
<feature type="transmembrane region" description="Helical" evidence="1">
    <location>
        <begin position="341"/>
        <end position="361"/>
    </location>
</feature>
<evidence type="ECO:0000313" key="2">
    <source>
        <dbReference type="EMBL" id="TCO64268.1"/>
    </source>
</evidence>
<feature type="transmembrane region" description="Helical" evidence="1">
    <location>
        <begin position="168"/>
        <end position="188"/>
    </location>
</feature>
<evidence type="ECO:0000313" key="3">
    <source>
        <dbReference type="Proteomes" id="UP000295680"/>
    </source>
</evidence>
<keyword evidence="1" id="KW-0472">Membrane</keyword>
<comment type="caution">
    <text evidence="2">The sequence shown here is derived from an EMBL/GenBank/DDBJ whole genome shotgun (WGS) entry which is preliminary data.</text>
</comment>
<keyword evidence="1" id="KW-1133">Transmembrane helix</keyword>
<feature type="transmembrane region" description="Helical" evidence="1">
    <location>
        <begin position="134"/>
        <end position="161"/>
    </location>
</feature>
<feature type="transmembrane region" description="Helical" evidence="1">
    <location>
        <begin position="32"/>
        <end position="50"/>
    </location>
</feature>
<sequence>MPSDAQRRAVETWFRRRGLPMVVKRRVRGAAVLPRAMPAQVFLLLSNVLLTWVTDRVAKLNVNTENTPYVLGLLALSLAALVVPIVVSWLIARIMRSWTERTRMAVAVAVVVISVVVVPVVQKAAGQISNLVEWIAIDAGIVVGLLFVVVVGAGSILGWALRVAIRQISAVATRALPLLMLFLLFGFFATETWQISDKLESGGHRTSLWLVIAFFVVFGAMFLVSILRDEGRAVLVKHRASGTRDYVALLWQTPLDGLVPDDDHAVRNYPLTRPEKLNLALVVFLAQALQAVVFSVVVFWFFVVFGLISVDPSVMETWLGHPPKPSGTLFTLRLPGISDELIRVSLFLAGFSGMYFAAAIATDSTYRTSFFDPLMSDVARSLAARDVYLTLWDEASMPTSYPEVGPLVVRGDLEWEPIP</sequence>
<keyword evidence="1" id="KW-0812">Transmembrane</keyword>
<dbReference type="EMBL" id="SLWS01000001">
    <property type="protein sequence ID" value="TCO64268.1"/>
    <property type="molecule type" value="Genomic_DNA"/>
</dbReference>
<gene>
    <name evidence="2" type="ORF">EV192_10133</name>
</gene>
<keyword evidence="3" id="KW-1185">Reference proteome</keyword>
<accession>A0A4R2K3B9</accession>
<feature type="transmembrane region" description="Helical" evidence="1">
    <location>
        <begin position="104"/>
        <end position="122"/>
    </location>
</feature>
<reference evidence="2 3" key="1">
    <citation type="submission" date="2019-03" db="EMBL/GenBank/DDBJ databases">
        <title>Genomic Encyclopedia of Type Strains, Phase IV (KMG-IV): sequencing the most valuable type-strain genomes for metagenomic binning, comparative biology and taxonomic classification.</title>
        <authorList>
            <person name="Goeker M."/>
        </authorList>
    </citation>
    <scope>NUCLEOTIDE SEQUENCE [LARGE SCALE GENOMIC DNA]</scope>
    <source>
        <strain evidence="2 3">DSM 45934</strain>
    </source>
</reference>
<protein>
    <recommendedName>
        <fullName evidence="4">Integral membrane protein</fullName>
    </recommendedName>
</protein>